<proteinExistence type="predicted"/>
<gene>
    <name evidence="2" type="ORF">H9830_13740</name>
</gene>
<evidence type="ECO:0000313" key="2">
    <source>
        <dbReference type="EMBL" id="HIY67325.1"/>
    </source>
</evidence>
<dbReference type="InterPro" id="IPR011437">
    <property type="entry name" value="DUF1540"/>
</dbReference>
<dbReference type="EMBL" id="DXDC01000412">
    <property type="protein sequence ID" value="HIY67325.1"/>
    <property type="molecule type" value="Genomic_DNA"/>
</dbReference>
<accession>A0A9D2CBC2</accession>
<protein>
    <submittedName>
        <fullName evidence="2">DUF1540 domain-containing protein</fullName>
    </submittedName>
</protein>
<dbReference type="Proteomes" id="UP000824005">
    <property type="component" value="Unassembled WGS sequence"/>
</dbReference>
<feature type="domain" description="DUF1540" evidence="1">
    <location>
        <begin position="9"/>
        <end position="37"/>
    </location>
</feature>
<name>A0A9D2CBC2_9MICO</name>
<evidence type="ECO:0000313" key="3">
    <source>
        <dbReference type="Proteomes" id="UP000824005"/>
    </source>
</evidence>
<reference evidence="2" key="1">
    <citation type="journal article" date="2021" name="PeerJ">
        <title>Extensive microbial diversity within the chicken gut microbiome revealed by metagenomics and culture.</title>
        <authorList>
            <person name="Gilroy R."/>
            <person name="Ravi A."/>
            <person name="Getino M."/>
            <person name="Pursley I."/>
            <person name="Horton D.L."/>
            <person name="Alikhan N.F."/>
            <person name="Baker D."/>
            <person name="Gharbi K."/>
            <person name="Hall N."/>
            <person name="Watson M."/>
            <person name="Adriaenssens E.M."/>
            <person name="Foster-Nyarko E."/>
            <person name="Jarju S."/>
            <person name="Secka A."/>
            <person name="Antonio M."/>
            <person name="Oren A."/>
            <person name="Chaudhuri R.R."/>
            <person name="La Ragione R."/>
            <person name="Hildebrand F."/>
            <person name="Pallen M.J."/>
        </authorList>
    </citation>
    <scope>NUCLEOTIDE SEQUENCE</scope>
    <source>
        <strain evidence="2">ChiGjej1B1-98</strain>
    </source>
</reference>
<dbReference type="AlphaFoldDB" id="A0A9D2CBC2"/>
<dbReference type="Pfam" id="PF07561">
    <property type="entry name" value="DUF1540"/>
    <property type="match status" value="2"/>
</dbReference>
<reference evidence="2" key="2">
    <citation type="submission" date="2021-04" db="EMBL/GenBank/DDBJ databases">
        <authorList>
            <person name="Gilroy R."/>
        </authorList>
    </citation>
    <scope>NUCLEOTIDE SEQUENCE</scope>
    <source>
        <strain evidence="2">ChiGjej1B1-98</strain>
    </source>
</reference>
<sequence>MATLTAITSCAATECAFNNDGCTAGAITVGGTGSEASCTTMLTLDARGGLPVADGRVGACQRIECVFNKDLMCTSATIALDGDTANCTSYRAA</sequence>
<organism evidence="2 3">
    <name type="scientific">Candidatus Agrococcus pullicola</name>
    <dbReference type="NCBI Taxonomy" id="2838429"/>
    <lineage>
        <taxon>Bacteria</taxon>
        <taxon>Bacillati</taxon>
        <taxon>Actinomycetota</taxon>
        <taxon>Actinomycetes</taxon>
        <taxon>Micrococcales</taxon>
        <taxon>Microbacteriaceae</taxon>
        <taxon>Agrococcus</taxon>
    </lineage>
</organism>
<evidence type="ECO:0000259" key="1">
    <source>
        <dbReference type="Pfam" id="PF07561"/>
    </source>
</evidence>
<comment type="caution">
    <text evidence="2">The sequence shown here is derived from an EMBL/GenBank/DDBJ whole genome shotgun (WGS) entry which is preliminary data.</text>
</comment>
<feature type="domain" description="DUF1540" evidence="1">
    <location>
        <begin position="60"/>
        <end position="84"/>
    </location>
</feature>